<protein>
    <submittedName>
        <fullName evidence="2">Sel1 repeat family protein</fullName>
    </submittedName>
</protein>
<keyword evidence="3" id="KW-1185">Reference proteome</keyword>
<dbReference type="AlphaFoldDB" id="A0A3S9HJP7"/>
<gene>
    <name evidence="2" type="ORF">EJN92_10105</name>
</gene>
<sequence length="262" mass="28875">MKKLSYLIGLVVLVGLAVTLILWPVSPSVSTQPGLAQQSENGQPGSEKFRADGKPDGTQSIRQNSGNNLHASPFELGPANTETSLNMPNNQASNSLVELPEKEEISPREAARRKQMEQLGYMVPPEYYTKDLKTLRKMAKAGDAFAMVHIGEKYAFELNGQKDNPEFDPSMNYPDAAKQSFKQALVAGNIRSAGIISELYFNENNALEAYAWHIVSEQMGDSISADWFRLNDMSKNASPQLKTTAAARALQIVAELDLLRKK</sequence>
<reference evidence="2 3" key="1">
    <citation type="journal article" date="2011" name="Int. J. Syst. Evol. Microbiol.">
        <title>Description of Undibacterium oligocarboniphilum sp. nov., isolated from purified water, and Undibacterium pigrum strain CCUG 49012 as the type strain of Undibacterium parvum sp. nov., and emended descriptions of the genus Undibacterium and the species Undibacterium pigrum.</title>
        <authorList>
            <person name="Eder W."/>
            <person name="Wanner G."/>
            <person name="Ludwig W."/>
            <person name="Busse H.J."/>
            <person name="Ziemke-Kageler F."/>
            <person name="Lang E."/>
        </authorList>
    </citation>
    <scope>NUCLEOTIDE SEQUENCE [LARGE SCALE GENOMIC DNA]</scope>
    <source>
        <strain evidence="2 3">DSM 23061</strain>
    </source>
</reference>
<feature type="compositionally biased region" description="Polar residues" evidence="1">
    <location>
        <begin position="57"/>
        <end position="70"/>
    </location>
</feature>
<dbReference type="KEGG" id="upv:EJN92_10105"/>
<evidence type="ECO:0000313" key="3">
    <source>
        <dbReference type="Proteomes" id="UP000275663"/>
    </source>
</evidence>
<dbReference type="Proteomes" id="UP000275663">
    <property type="component" value="Chromosome"/>
</dbReference>
<feature type="compositionally biased region" description="Polar residues" evidence="1">
    <location>
        <begin position="31"/>
        <end position="44"/>
    </location>
</feature>
<accession>A0A3S9HJP7</accession>
<dbReference type="InterPro" id="IPR011990">
    <property type="entry name" value="TPR-like_helical_dom_sf"/>
</dbReference>
<dbReference type="EMBL" id="CP034464">
    <property type="protein sequence ID" value="AZP12321.1"/>
    <property type="molecule type" value="Genomic_DNA"/>
</dbReference>
<proteinExistence type="predicted"/>
<dbReference type="Gene3D" id="1.25.40.10">
    <property type="entry name" value="Tetratricopeptide repeat domain"/>
    <property type="match status" value="1"/>
</dbReference>
<name>A0A3S9HJP7_9BURK</name>
<dbReference type="RefSeq" id="WP_126127703.1">
    <property type="nucleotide sequence ID" value="NZ_CP034464.1"/>
</dbReference>
<feature type="region of interest" description="Disordered" evidence="1">
    <location>
        <begin position="31"/>
        <end position="72"/>
    </location>
</feature>
<dbReference type="SUPFAM" id="SSF81901">
    <property type="entry name" value="HCP-like"/>
    <property type="match status" value="1"/>
</dbReference>
<dbReference type="OrthoDB" id="8781926at2"/>
<evidence type="ECO:0000256" key="1">
    <source>
        <dbReference type="SAM" id="MobiDB-lite"/>
    </source>
</evidence>
<organism evidence="2 3">
    <name type="scientific">Undibacterium parvum</name>
    <dbReference type="NCBI Taxonomy" id="401471"/>
    <lineage>
        <taxon>Bacteria</taxon>
        <taxon>Pseudomonadati</taxon>
        <taxon>Pseudomonadota</taxon>
        <taxon>Betaproteobacteria</taxon>
        <taxon>Burkholderiales</taxon>
        <taxon>Oxalobacteraceae</taxon>
        <taxon>Undibacterium</taxon>
    </lineage>
</organism>
<evidence type="ECO:0000313" key="2">
    <source>
        <dbReference type="EMBL" id="AZP12321.1"/>
    </source>
</evidence>